<feature type="region of interest" description="Disordered" evidence="1">
    <location>
        <begin position="322"/>
        <end position="354"/>
    </location>
</feature>
<accession>A0AAV4F253</accession>
<protein>
    <submittedName>
        <fullName evidence="2">Uncharacterized protein</fullName>
    </submittedName>
</protein>
<evidence type="ECO:0000313" key="2">
    <source>
        <dbReference type="EMBL" id="GFR66850.1"/>
    </source>
</evidence>
<dbReference type="EMBL" id="BMAT01007556">
    <property type="protein sequence ID" value="GFR66850.1"/>
    <property type="molecule type" value="Genomic_DNA"/>
</dbReference>
<dbReference type="AlphaFoldDB" id="A0AAV4F253"/>
<proteinExistence type="predicted"/>
<evidence type="ECO:0000313" key="3">
    <source>
        <dbReference type="Proteomes" id="UP000762676"/>
    </source>
</evidence>
<gene>
    <name evidence="2" type="ORF">ElyMa_003692200</name>
</gene>
<dbReference type="Proteomes" id="UP000762676">
    <property type="component" value="Unassembled WGS sequence"/>
</dbReference>
<sequence length="754" mass="83052">MARCPSKSLIHRCKGFERQYKLQDPCKISGAQQEAEGLAKISIPEQLHTIQLLVLTIMGRIHSRRKQRKTHLKFRILQSLLLNILLFSTVAPSNRVTTLVFVSASSPIAAFIPQETIPPSVKLSEKFRESSTHTEDTLALDIQANKTTVPRNVDLQSTADIDILPIEASPKDTTTTLNTGIPNIDALAVDVSTTVNTDIPNIDALVVDVQTTLNTDIPNMDALPVDLSTTVNTGIPNIDALAVDVQTTLKTDIPNKDALAVDVQVVNATTALNTSTLKTPKTDTLAAGILLHTGNTKITSFNNSISSFFNTGALAADKQSLNKGTPATHTTYRDSIDIQSGTSNNTSHTGSTTTPRKYTVGADLLLVDSSKNLTNGTLANVQETFCNTSVSDYYKLRKNMLSIPTEYDLIADHICDVCLSNYHKGPGVGDRHFLSGFRVLMSMSRIPGYAVYDVPEDLRGDSFKQPIPWWSWTCEISDRMDLEASKSCRVSQCDPRFFLTKDGLCRMGVIAEFSVQEKVLFKGKTCRIDPHAFARATECLTKIYKLVATAKPYRNFQIYNHRAGINVTVVRAEMYFDTLTFENQFTALSRDYNTFYAAILVFAQNHCLFKEERARKMSTTQASSSGPLLNRTFGTSRVTTAARGDIFSYAQDLKMTEMSERFLLKVCLQTGSINEDLDDDVVSCNFNSDLILPDDKVTMNELVSTVEDSQCVEAETGHSKSDAVRAFLSPTVHCLSVMAASLIATLISFTLTLL</sequence>
<name>A0AAV4F253_9GAST</name>
<comment type="caution">
    <text evidence="2">The sequence shown here is derived from an EMBL/GenBank/DDBJ whole genome shotgun (WGS) entry which is preliminary data.</text>
</comment>
<reference evidence="2 3" key="1">
    <citation type="journal article" date="2021" name="Elife">
        <title>Chloroplast acquisition without the gene transfer in kleptoplastic sea slugs, Plakobranchus ocellatus.</title>
        <authorList>
            <person name="Maeda T."/>
            <person name="Takahashi S."/>
            <person name="Yoshida T."/>
            <person name="Shimamura S."/>
            <person name="Takaki Y."/>
            <person name="Nagai Y."/>
            <person name="Toyoda A."/>
            <person name="Suzuki Y."/>
            <person name="Arimoto A."/>
            <person name="Ishii H."/>
            <person name="Satoh N."/>
            <person name="Nishiyama T."/>
            <person name="Hasebe M."/>
            <person name="Maruyama T."/>
            <person name="Minagawa J."/>
            <person name="Obokata J."/>
            <person name="Shigenobu S."/>
        </authorList>
    </citation>
    <scope>NUCLEOTIDE SEQUENCE [LARGE SCALE GENOMIC DNA]</scope>
</reference>
<evidence type="ECO:0000256" key="1">
    <source>
        <dbReference type="SAM" id="MobiDB-lite"/>
    </source>
</evidence>
<feature type="compositionally biased region" description="Low complexity" evidence="1">
    <location>
        <begin position="340"/>
        <end position="354"/>
    </location>
</feature>
<organism evidence="2 3">
    <name type="scientific">Elysia marginata</name>
    <dbReference type="NCBI Taxonomy" id="1093978"/>
    <lineage>
        <taxon>Eukaryota</taxon>
        <taxon>Metazoa</taxon>
        <taxon>Spiralia</taxon>
        <taxon>Lophotrochozoa</taxon>
        <taxon>Mollusca</taxon>
        <taxon>Gastropoda</taxon>
        <taxon>Heterobranchia</taxon>
        <taxon>Euthyneura</taxon>
        <taxon>Panpulmonata</taxon>
        <taxon>Sacoglossa</taxon>
        <taxon>Placobranchoidea</taxon>
        <taxon>Plakobranchidae</taxon>
        <taxon>Elysia</taxon>
    </lineage>
</organism>
<keyword evidence="3" id="KW-1185">Reference proteome</keyword>